<reference evidence="8" key="1">
    <citation type="submission" date="2022-11" db="UniProtKB">
        <authorList>
            <consortium name="WormBaseParasite"/>
        </authorList>
    </citation>
    <scope>IDENTIFICATION</scope>
</reference>
<accession>A0A914H2U7</accession>
<evidence type="ECO:0000256" key="5">
    <source>
        <dbReference type="SAM" id="SignalP"/>
    </source>
</evidence>
<evidence type="ECO:0000313" key="7">
    <source>
        <dbReference type="Proteomes" id="UP000887572"/>
    </source>
</evidence>
<dbReference type="Pfam" id="PF00150">
    <property type="entry name" value="Cellulase"/>
    <property type="match status" value="1"/>
</dbReference>
<keyword evidence="3 4" id="KW-0326">Glycosidase</keyword>
<keyword evidence="7" id="KW-1185">Reference proteome</keyword>
<evidence type="ECO:0000256" key="3">
    <source>
        <dbReference type="ARBA" id="ARBA00023295"/>
    </source>
</evidence>
<dbReference type="PANTHER" id="PTHR34142:SF1">
    <property type="entry name" value="GLYCOSIDE HYDROLASE FAMILY 5 DOMAIN-CONTAINING PROTEIN"/>
    <property type="match status" value="1"/>
</dbReference>
<dbReference type="PANTHER" id="PTHR34142">
    <property type="entry name" value="ENDO-BETA-1,4-GLUCANASE A"/>
    <property type="match status" value="1"/>
</dbReference>
<keyword evidence="5" id="KW-0732">Signal</keyword>
<evidence type="ECO:0000256" key="2">
    <source>
        <dbReference type="ARBA" id="ARBA00022801"/>
    </source>
</evidence>
<dbReference type="PROSITE" id="PS00659">
    <property type="entry name" value="GLYCOSYL_HYDROL_F5"/>
    <property type="match status" value="1"/>
</dbReference>
<dbReference type="InterPro" id="IPR017853">
    <property type="entry name" value="GH"/>
</dbReference>
<evidence type="ECO:0000259" key="6">
    <source>
        <dbReference type="Pfam" id="PF00150"/>
    </source>
</evidence>
<organism evidence="7 8">
    <name type="scientific">Globodera rostochiensis</name>
    <name type="common">Golden nematode worm</name>
    <name type="synonym">Heterodera rostochiensis</name>
    <dbReference type="NCBI Taxonomy" id="31243"/>
    <lineage>
        <taxon>Eukaryota</taxon>
        <taxon>Metazoa</taxon>
        <taxon>Ecdysozoa</taxon>
        <taxon>Nematoda</taxon>
        <taxon>Chromadorea</taxon>
        <taxon>Rhabditida</taxon>
        <taxon>Tylenchina</taxon>
        <taxon>Tylenchomorpha</taxon>
        <taxon>Tylenchoidea</taxon>
        <taxon>Heteroderidae</taxon>
        <taxon>Heteroderinae</taxon>
        <taxon>Globodera</taxon>
    </lineage>
</organism>
<feature type="signal peptide" evidence="5">
    <location>
        <begin position="1"/>
        <end position="23"/>
    </location>
</feature>
<dbReference type="GO" id="GO:0000272">
    <property type="term" value="P:polysaccharide catabolic process"/>
    <property type="evidence" value="ECO:0007669"/>
    <property type="project" value="InterPro"/>
</dbReference>
<dbReference type="AlphaFoldDB" id="A0A914H2U7"/>
<protein>
    <submittedName>
        <fullName evidence="8">Glycoside hydrolase family 5 domain-containing protein</fullName>
    </submittedName>
</protein>
<evidence type="ECO:0000313" key="8">
    <source>
        <dbReference type="WBParaSite" id="Gr19_v10_g13143.t1"/>
    </source>
</evidence>
<name>A0A914H2U7_GLORO</name>
<sequence>MSKGSITCCCFLLLAIAVLPSAAVQSPPYGQLQVQGSKLMSSSGKQIILRGMSLFWSQWDPKYWNAETVNQLKCKWGINILRAPMGVEGSDGYLQSAAANTANTQKLMTVVDACINAGIYVIIDWHYTSGTAYTDKAVEFFKKMAQKYGKNPHILYEVWNEPVGVDWKQVLKPYHQRLISAIRTIDPDNVILLGTPNYSMDLNSVVSSPITGQKNIMYSFHFYAADSTPSEQTKQQNMVKKVTQGGLPVFVTESGAGSGGSNSPVNLPIMNQWLSLLEQLKISYIIWGVRGEGNYQNPLKQGTAPANVGLSSSLTDYGKVVKNVFTKNGQPKGC</sequence>
<dbReference type="SUPFAM" id="SSF51445">
    <property type="entry name" value="(Trans)glycosidases"/>
    <property type="match status" value="1"/>
</dbReference>
<dbReference type="Proteomes" id="UP000887572">
    <property type="component" value="Unplaced"/>
</dbReference>
<dbReference type="Gene3D" id="3.20.20.80">
    <property type="entry name" value="Glycosidases"/>
    <property type="match status" value="1"/>
</dbReference>
<dbReference type="InterPro" id="IPR018087">
    <property type="entry name" value="Glyco_hydro_5_CS"/>
</dbReference>
<evidence type="ECO:0000256" key="4">
    <source>
        <dbReference type="RuleBase" id="RU361153"/>
    </source>
</evidence>
<proteinExistence type="inferred from homology"/>
<dbReference type="InterPro" id="IPR001547">
    <property type="entry name" value="Glyco_hydro_5"/>
</dbReference>
<dbReference type="GO" id="GO:0004553">
    <property type="term" value="F:hydrolase activity, hydrolyzing O-glycosyl compounds"/>
    <property type="evidence" value="ECO:0007669"/>
    <property type="project" value="InterPro"/>
</dbReference>
<comment type="similarity">
    <text evidence="1 4">Belongs to the glycosyl hydrolase 5 (cellulase A) family.</text>
</comment>
<feature type="domain" description="Glycoside hydrolase family 5" evidence="6">
    <location>
        <begin position="41"/>
        <end position="289"/>
    </location>
</feature>
<dbReference type="WBParaSite" id="Gr19_v10_g13143.t1">
    <property type="protein sequence ID" value="Gr19_v10_g13143.t1"/>
    <property type="gene ID" value="Gr19_v10_g13143"/>
</dbReference>
<keyword evidence="2 4" id="KW-0378">Hydrolase</keyword>
<feature type="chain" id="PRO_5038035713" evidence="5">
    <location>
        <begin position="24"/>
        <end position="334"/>
    </location>
</feature>
<evidence type="ECO:0000256" key="1">
    <source>
        <dbReference type="ARBA" id="ARBA00005641"/>
    </source>
</evidence>